<feature type="region of interest" description="Disordered" evidence="1">
    <location>
        <begin position="123"/>
        <end position="338"/>
    </location>
</feature>
<dbReference type="OMA" id="QHHISAT"/>
<evidence type="ECO:0000313" key="2">
    <source>
        <dbReference type="EMBL" id="CEG45626.1"/>
    </source>
</evidence>
<dbReference type="EMBL" id="CCYD01001640">
    <property type="protein sequence ID" value="CEG45626.1"/>
    <property type="molecule type" value="Genomic_DNA"/>
</dbReference>
<feature type="region of interest" description="Disordered" evidence="1">
    <location>
        <begin position="37"/>
        <end position="72"/>
    </location>
</feature>
<organism evidence="2 3">
    <name type="scientific">Plasmopara halstedii</name>
    <name type="common">Downy mildew of sunflower</name>
    <dbReference type="NCBI Taxonomy" id="4781"/>
    <lineage>
        <taxon>Eukaryota</taxon>
        <taxon>Sar</taxon>
        <taxon>Stramenopiles</taxon>
        <taxon>Oomycota</taxon>
        <taxon>Peronosporomycetes</taxon>
        <taxon>Peronosporales</taxon>
        <taxon>Peronosporaceae</taxon>
        <taxon>Plasmopara</taxon>
    </lineage>
</organism>
<accession>A0A0P1AWV1</accession>
<feature type="compositionally biased region" description="Low complexity" evidence="1">
    <location>
        <begin position="170"/>
        <end position="203"/>
    </location>
</feature>
<feature type="compositionally biased region" description="Polar residues" evidence="1">
    <location>
        <begin position="123"/>
        <end position="134"/>
    </location>
</feature>
<dbReference type="GeneID" id="36396965"/>
<proteinExistence type="predicted"/>
<dbReference type="STRING" id="4781.A0A0P1AWV1"/>
<feature type="compositionally biased region" description="Low complexity" evidence="1">
    <location>
        <begin position="52"/>
        <end position="66"/>
    </location>
</feature>
<evidence type="ECO:0000313" key="3">
    <source>
        <dbReference type="Proteomes" id="UP000054928"/>
    </source>
</evidence>
<dbReference type="AlphaFoldDB" id="A0A0P1AWV1"/>
<protein>
    <recommendedName>
        <fullName evidence="4">RxLR-like protein</fullName>
    </recommendedName>
</protein>
<evidence type="ECO:0000256" key="1">
    <source>
        <dbReference type="SAM" id="MobiDB-lite"/>
    </source>
</evidence>
<dbReference type="Proteomes" id="UP000054928">
    <property type="component" value="Unassembled WGS sequence"/>
</dbReference>
<feature type="compositionally biased region" description="Polar residues" evidence="1">
    <location>
        <begin position="40"/>
        <end position="49"/>
    </location>
</feature>
<feature type="compositionally biased region" description="Low complexity" evidence="1">
    <location>
        <begin position="219"/>
        <end position="241"/>
    </location>
</feature>
<evidence type="ECO:0008006" key="4">
    <source>
        <dbReference type="Google" id="ProtNLM"/>
    </source>
</evidence>
<feature type="compositionally biased region" description="Basic and acidic residues" evidence="1">
    <location>
        <begin position="138"/>
        <end position="151"/>
    </location>
</feature>
<dbReference type="RefSeq" id="XP_024581995.1">
    <property type="nucleotide sequence ID" value="XM_024716392.1"/>
</dbReference>
<keyword evidence="3" id="KW-1185">Reference proteome</keyword>
<name>A0A0P1AWV1_PLAHL</name>
<sequence length="370" mass="38429">MRVSTTVLIATVSLYSRQHHISATDDARNLVSFNEERGANVSSPSTLDVDTSAASGSQGSPSLSSSDVTQKDKDALVREKNRILDEALGGSAGSDNKSKMDALLRLDEDELDKMLASFSTLDQANKGNTSSAPVTTKVDSKAVDLPKDGSGKDSSNVSAWLAKYGDTDATDSSGSSLSNTLQSAKTPSLLTSGSDSDGSSMPSKVKAGDTSNVSAWLAKYGGSDLSDSDSSSSKSTGEGKSNVSSWLAKYGGSDASDSGKSDSSKTSPDPKPPGSDTSYMDGLLALSDKDLKPPSIDNVLKGTGASAPAPPPADGSDKEEPPASTPAPTPAPTQKKCDSGWFAHTKSWFKKKIFGSDECALDRRLRTFEE</sequence>
<reference evidence="3" key="1">
    <citation type="submission" date="2014-09" db="EMBL/GenBank/DDBJ databases">
        <authorList>
            <person name="Sharma Rahul"/>
            <person name="Thines Marco"/>
        </authorList>
    </citation>
    <scope>NUCLEOTIDE SEQUENCE [LARGE SCALE GENOMIC DNA]</scope>
</reference>